<dbReference type="InterPro" id="IPR005625">
    <property type="entry name" value="PepSY-ass_TM"/>
</dbReference>
<name>A0A150QEC8_SORCE</name>
<gene>
    <name evidence="2" type="ORF">BE15_32230</name>
</gene>
<feature type="transmembrane region" description="Helical" evidence="1">
    <location>
        <begin position="342"/>
        <end position="365"/>
    </location>
</feature>
<keyword evidence="1" id="KW-0472">Membrane</keyword>
<dbReference type="AlphaFoldDB" id="A0A150QEC8"/>
<feature type="transmembrane region" description="Helical" evidence="1">
    <location>
        <begin position="411"/>
        <end position="431"/>
    </location>
</feature>
<dbReference type="PANTHER" id="PTHR34219:SF3">
    <property type="entry name" value="BLL7967 PROTEIN"/>
    <property type="match status" value="1"/>
</dbReference>
<dbReference type="PANTHER" id="PTHR34219">
    <property type="entry name" value="IRON-REGULATED INNER MEMBRANE PROTEIN-RELATED"/>
    <property type="match status" value="1"/>
</dbReference>
<protein>
    <submittedName>
        <fullName evidence="2">Iron uptake protein</fullName>
    </submittedName>
</protein>
<proteinExistence type="predicted"/>
<evidence type="ECO:0000313" key="3">
    <source>
        <dbReference type="Proteomes" id="UP000075260"/>
    </source>
</evidence>
<keyword evidence="1" id="KW-0812">Transmembrane</keyword>
<evidence type="ECO:0000256" key="1">
    <source>
        <dbReference type="SAM" id="Phobius"/>
    </source>
</evidence>
<dbReference type="Pfam" id="PF03929">
    <property type="entry name" value="PepSY_TM"/>
    <property type="match status" value="1"/>
</dbReference>
<dbReference type="EMBL" id="JEMA01000751">
    <property type="protein sequence ID" value="KYF66357.1"/>
    <property type="molecule type" value="Genomic_DNA"/>
</dbReference>
<feature type="transmembrane region" description="Helical" evidence="1">
    <location>
        <begin position="377"/>
        <end position="399"/>
    </location>
</feature>
<feature type="transmembrane region" description="Helical" evidence="1">
    <location>
        <begin position="12"/>
        <end position="32"/>
    </location>
</feature>
<organism evidence="2 3">
    <name type="scientific">Sorangium cellulosum</name>
    <name type="common">Polyangium cellulosum</name>
    <dbReference type="NCBI Taxonomy" id="56"/>
    <lineage>
        <taxon>Bacteria</taxon>
        <taxon>Pseudomonadati</taxon>
        <taxon>Myxococcota</taxon>
        <taxon>Polyangia</taxon>
        <taxon>Polyangiales</taxon>
        <taxon>Polyangiaceae</taxon>
        <taxon>Sorangium</taxon>
    </lineage>
</organism>
<sequence>MAKKLSRHAFTTFWNVHAWAGVIGGLLLYVMFLSGGITLFRRQLAVWEEPLTQRRSSIEQTGLQATLDQGLAAAGTTPEQVWLDLPEGGLGAARIQYHAQGEAVSSWVHEEIVPERERLSDFLYELHYLWHRATGDWLFYVGGLLCVALLLALATGVLIHLKDIVQQLHQFRPDKRRRVLWSDMHKVLGVMGLPFQVLYAYTGAFFVFLGLLVQVFTGPVFGGDAARADLSAWGASFADEPERGAPARGLTLDELVARARAAEPRLVPERFRIRHHGLDSGTVELRGSIEGVPFARGVVRLRATDGAVLSLDAPGAAGARSGAFRWIYGLHYADFGGITLRILFFVLSVATCATILTGNLIWLARREARRESLGNRLLARLTVGFGAGTVVAIAALFLASRALPLDWTARGAAEELTFIVVLGLCIAWALAARDGGRLWWQQLGLAGLLLLPVPALAARWSGAGLFGAGQKLAAVVAVDVALLVTAAALCASAWALRRAALRHAAPPRAAQDEAPAPLAGEAPAPLVHGGAGLMARRQTASHG</sequence>
<comment type="caution">
    <text evidence="2">The sequence shown here is derived from an EMBL/GenBank/DDBJ whole genome shotgun (WGS) entry which is preliminary data.</text>
</comment>
<feature type="transmembrane region" description="Helical" evidence="1">
    <location>
        <begin position="472"/>
        <end position="496"/>
    </location>
</feature>
<keyword evidence="1" id="KW-1133">Transmembrane helix</keyword>
<dbReference type="OrthoDB" id="6307929at2"/>
<reference evidence="2 3" key="1">
    <citation type="submission" date="2014-02" db="EMBL/GenBank/DDBJ databases">
        <title>The small core and large imbalanced accessory genome model reveals a collaborative survival strategy of Sorangium cellulosum strains in nature.</title>
        <authorList>
            <person name="Han K."/>
            <person name="Peng R."/>
            <person name="Blom J."/>
            <person name="Li Y.-Z."/>
        </authorList>
    </citation>
    <scope>NUCLEOTIDE SEQUENCE [LARGE SCALE GENOMIC DNA]</scope>
    <source>
        <strain evidence="2 3">So0008-312</strain>
    </source>
</reference>
<dbReference type="Proteomes" id="UP000075260">
    <property type="component" value="Unassembled WGS sequence"/>
</dbReference>
<feature type="transmembrane region" description="Helical" evidence="1">
    <location>
        <begin position="137"/>
        <end position="161"/>
    </location>
</feature>
<feature type="transmembrane region" description="Helical" evidence="1">
    <location>
        <begin position="443"/>
        <end position="460"/>
    </location>
</feature>
<feature type="transmembrane region" description="Helical" evidence="1">
    <location>
        <begin position="187"/>
        <end position="213"/>
    </location>
</feature>
<accession>A0A150QEC8</accession>
<evidence type="ECO:0000313" key="2">
    <source>
        <dbReference type="EMBL" id="KYF66357.1"/>
    </source>
</evidence>
<dbReference type="RefSeq" id="WP_061610547.1">
    <property type="nucleotide sequence ID" value="NZ_JEMA01000751.1"/>
</dbReference>